<proteinExistence type="predicted"/>
<dbReference type="EMBL" id="SEWT01000022">
    <property type="protein sequence ID" value="RYU28585.1"/>
    <property type="molecule type" value="Genomic_DNA"/>
</dbReference>
<protein>
    <submittedName>
        <fullName evidence="3">Thiol reductase thioredoxin</fullName>
    </submittedName>
</protein>
<dbReference type="InterPro" id="IPR046698">
    <property type="entry name" value="PedC-like"/>
</dbReference>
<dbReference type="Proteomes" id="UP000281488">
    <property type="component" value="Unassembled WGS sequence"/>
</dbReference>
<dbReference type="SUPFAM" id="SSF52833">
    <property type="entry name" value="Thioredoxin-like"/>
    <property type="match status" value="1"/>
</dbReference>
<dbReference type="PROSITE" id="PS51352">
    <property type="entry name" value="THIOREDOXIN_2"/>
    <property type="match status" value="1"/>
</dbReference>
<comment type="caution">
    <text evidence="3">The sequence shown here is derived from an EMBL/GenBank/DDBJ whole genome shotgun (WGS) entry which is preliminary data.</text>
</comment>
<feature type="domain" description="Thioredoxin" evidence="1">
    <location>
        <begin position="48"/>
        <end position="171"/>
    </location>
</feature>
<name>A0A2S7M0A6_ENTFL</name>
<evidence type="ECO:0000313" key="4">
    <source>
        <dbReference type="Proteomes" id="UP000281488"/>
    </source>
</evidence>
<evidence type="ECO:0000313" key="3">
    <source>
        <dbReference type="EMBL" id="RYU28585.1"/>
    </source>
</evidence>
<evidence type="ECO:0000313" key="5">
    <source>
        <dbReference type="Proteomes" id="UP000292223"/>
    </source>
</evidence>
<accession>A0A2S7M0A6</accession>
<dbReference type="EMBL" id="RKMZ01000013">
    <property type="protein sequence ID" value="ROX29556.1"/>
    <property type="molecule type" value="Genomic_DNA"/>
</dbReference>
<evidence type="ECO:0000259" key="1">
    <source>
        <dbReference type="PROSITE" id="PS51352"/>
    </source>
</evidence>
<dbReference type="CDD" id="cd02947">
    <property type="entry name" value="TRX_family"/>
    <property type="match status" value="1"/>
</dbReference>
<dbReference type="Pfam" id="PF20207">
    <property type="entry name" value="DUF6568"/>
    <property type="match status" value="1"/>
</dbReference>
<reference evidence="2 4" key="1">
    <citation type="submission" date="2018-10" db="EMBL/GenBank/DDBJ databases">
        <title>Genotypes and phenotypes of Enterococci isolated from broiler chickens.</title>
        <authorList>
            <person name="Muhammad A.R."/>
            <person name="Diarra M.S."/>
        </authorList>
    </citation>
    <scope>NUCLEOTIDE SEQUENCE [LARGE SCALE GENOMIC DNA]</scope>
    <source>
        <strain evidence="2 4">LIT2 A36'</strain>
    </source>
</reference>
<dbReference type="PROSITE" id="PS51257">
    <property type="entry name" value="PROKAR_LIPOPROTEIN"/>
    <property type="match status" value="1"/>
</dbReference>
<gene>
    <name evidence="2" type="ORF">EGW16_15450</name>
    <name evidence="3" type="ORF">EU507_16580</name>
</gene>
<dbReference type="InterPro" id="IPR036249">
    <property type="entry name" value="Thioredoxin-like_sf"/>
</dbReference>
<organism evidence="3 5">
    <name type="scientific">Enterococcus faecalis</name>
    <name type="common">Streptococcus faecalis</name>
    <dbReference type="NCBI Taxonomy" id="1351"/>
    <lineage>
        <taxon>Bacteria</taxon>
        <taxon>Bacillati</taxon>
        <taxon>Bacillota</taxon>
        <taxon>Bacilli</taxon>
        <taxon>Lactobacillales</taxon>
        <taxon>Enterococcaceae</taxon>
        <taxon>Enterococcus</taxon>
    </lineage>
</organism>
<dbReference type="AlphaFoldDB" id="A0A2S7M0A6"/>
<dbReference type="Gene3D" id="3.40.30.10">
    <property type="entry name" value="Glutaredoxin"/>
    <property type="match status" value="1"/>
</dbReference>
<reference evidence="3 5" key="2">
    <citation type="submission" date="2019-02" db="EMBL/GenBank/DDBJ databases">
        <title>From farm to fork: dissemination of Tn554::fexA-optrA in linezolid-resistant Enterococcus faecalis clones from chicken feces and meat in Tunisia.</title>
        <authorList>
            <person name="Tedim A.P."/>
            <person name="Elghaieb H."/>
            <person name="Abbassi M.S."/>
            <person name="Novais C."/>
            <person name="Hassen A."/>
            <person name="Peixe L."/>
            <person name="Freitas A.R."/>
        </authorList>
    </citation>
    <scope>NUCLEOTIDE SEQUENCE [LARGE SCALE GENOMIC DNA]</scope>
    <source>
        <strain evidence="3 5">728T</strain>
    </source>
</reference>
<sequence>MFAIQLKKVKIVSSVVISLFVLSSCTGEGGENKKSVKVSKENVEAVEVSKDKEEEEFSIYDDTVSKFSRVTAKELLENNDNKKRFVYFGRRTCPYCRKFAPLLGQLAQKNKLQIEYLDTEDTQIDKDIQNVREKYNVETVPTLIYFNTRGEVQKYDSETKEALPKWLEQKN</sequence>
<dbReference type="Proteomes" id="UP000292223">
    <property type="component" value="Unassembled WGS sequence"/>
</dbReference>
<dbReference type="PROSITE" id="PS51354">
    <property type="entry name" value="GLUTAREDOXIN_2"/>
    <property type="match status" value="1"/>
</dbReference>
<dbReference type="RefSeq" id="WP_002365995.1">
    <property type="nucleotide sequence ID" value="NZ_CABGIS010000025.1"/>
</dbReference>
<dbReference type="InterPro" id="IPR013766">
    <property type="entry name" value="Thioredoxin_domain"/>
</dbReference>
<evidence type="ECO:0000313" key="2">
    <source>
        <dbReference type="EMBL" id="ROX29556.1"/>
    </source>
</evidence>